<proteinExistence type="predicted"/>
<comment type="caution">
    <text evidence="1">The sequence shown here is derived from an EMBL/GenBank/DDBJ whole genome shotgun (WGS) entry which is preliminary data.</text>
</comment>
<evidence type="ECO:0000313" key="2">
    <source>
        <dbReference type="Proteomes" id="UP000789405"/>
    </source>
</evidence>
<accession>A0A9N9JX33</accession>
<feature type="non-terminal residue" evidence="1">
    <location>
        <position position="221"/>
    </location>
</feature>
<dbReference type="AlphaFoldDB" id="A0A9N9JX33"/>
<protein>
    <submittedName>
        <fullName evidence="1">25519_t:CDS:1</fullName>
    </submittedName>
</protein>
<dbReference type="EMBL" id="CAJVPY010034854">
    <property type="protein sequence ID" value="CAG8800447.1"/>
    <property type="molecule type" value="Genomic_DNA"/>
</dbReference>
<organism evidence="1 2">
    <name type="scientific">Dentiscutata erythropus</name>
    <dbReference type="NCBI Taxonomy" id="1348616"/>
    <lineage>
        <taxon>Eukaryota</taxon>
        <taxon>Fungi</taxon>
        <taxon>Fungi incertae sedis</taxon>
        <taxon>Mucoromycota</taxon>
        <taxon>Glomeromycotina</taxon>
        <taxon>Glomeromycetes</taxon>
        <taxon>Diversisporales</taxon>
        <taxon>Gigasporaceae</taxon>
        <taxon>Dentiscutata</taxon>
    </lineage>
</organism>
<keyword evidence="2" id="KW-1185">Reference proteome</keyword>
<gene>
    <name evidence="1" type="ORF">DERYTH_LOCUS23266</name>
</gene>
<reference evidence="1" key="1">
    <citation type="submission" date="2021-06" db="EMBL/GenBank/DDBJ databases">
        <authorList>
            <person name="Kallberg Y."/>
            <person name="Tangrot J."/>
            <person name="Rosling A."/>
        </authorList>
    </citation>
    <scope>NUCLEOTIDE SEQUENCE</scope>
    <source>
        <strain evidence="1">MA453B</strain>
    </source>
</reference>
<dbReference type="Proteomes" id="UP000789405">
    <property type="component" value="Unassembled WGS sequence"/>
</dbReference>
<sequence length="221" mass="26269">TTLSSVYSNFRKMINIIQNISCNFSDKIQTCIEAWWNYVYHIIMMVSYMLDLRFLEESRIYNIEAIGYNTFTTFTTQKFRQEKTVELFIEIVKFRNKSSPYDDDIIWEFAVKLNSALWWKSWPDSSFKQLAIKVLKILTLSATAEQNFSTFGFIHINNKTNIRINNKTSQEINQEIYNKDQEVEDIIYEEGFCESIEEIEQIYSSDIDNTSTMELELLNNY</sequence>
<name>A0A9N9JX33_9GLOM</name>
<dbReference type="OrthoDB" id="2438128at2759"/>
<evidence type="ECO:0000313" key="1">
    <source>
        <dbReference type="EMBL" id="CAG8800447.1"/>
    </source>
</evidence>